<organism evidence="1 2">
    <name type="scientific">Synchytrium endobioticum</name>
    <dbReference type="NCBI Taxonomy" id="286115"/>
    <lineage>
        <taxon>Eukaryota</taxon>
        <taxon>Fungi</taxon>
        <taxon>Fungi incertae sedis</taxon>
        <taxon>Chytridiomycota</taxon>
        <taxon>Chytridiomycota incertae sedis</taxon>
        <taxon>Chytridiomycetes</taxon>
        <taxon>Synchytriales</taxon>
        <taxon>Synchytriaceae</taxon>
        <taxon>Synchytrium</taxon>
    </lineage>
</organism>
<dbReference type="Proteomes" id="UP000320475">
    <property type="component" value="Unassembled WGS sequence"/>
</dbReference>
<evidence type="ECO:0000313" key="2">
    <source>
        <dbReference type="Proteomes" id="UP000320475"/>
    </source>
</evidence>
<comment type="caution">
    <text evidence="1">The sequence shown here is derived from an EMBL/GenBank/DDBJ whole genome shotgun (WGS) entry which is preliminary data.</text>
</comment>
<protein>
    <submittedName>
        <fullName evidence="1">Uncharacterized protein</fullName>
    </submittedName>
</protein>
<evidence type="ECO:0000313" key="1">
    <source>
        <dbReference type="EMBL" id="TPX40771.1"/>
    </source>
</evidence>
<sequence>MSFPQLLKWPILWSVDDDIIWSLNSQYESTRSNKSAELKVQRFASANATNLENLQLVQPSSQDQTRACGEFW</sequence>
<reference evidence="1 2" key="1">
    <citation type="journal article" date="2019" name="Sci. Rep.">
        <title>Comparative genomics of chytrid fungi reveal insights into the obligate biotrophic and pathogenic lifestyle of Synchytrium endobioticum.</title>
        <authorList>
            <person name="van de Vossenberg B.T.L.H."/>
            <person name="Warris S."/>
            <person name="Nguyen H.D.T."/>
            <person name="van Gent-Pelzer M.P.E."/>
            <person name="Joly D.L."/>
            <person name="van de Geest H.C."/>
            <person name="Bonants P.J.M."/>
            <person name="Smith D.S."/>
            <person name="Levesque C.A."/>
            <person name="van der Lee T.A.J."/>
        </authorList>
    </citation>
    <scope>NUCLEOTIDE SEQUENCE [LARGE SCALE GENOMIC DNA]</scope>
    <source>
        <strain evidence="1 2">LEV6574</strain>
    </source>
</reference>
<name>A0A507CNR4_9FUNG</name>
<accession>A0A507CNR4</accession>
<dbReference type="AlphaFoldDB" id="A0A507CNR4"/>
<proteinExistence type="predicted"/>
<gene>
    <name evidence="1" type="ORF">SeLEV6574_g06417</name>
</gene>
<dbReference type="EMBL" id="QEAM01000362">
    <property type="protein sequence ID" value="TPX40771.1"/>
    <property type="molecule type" value="Genomic_DNA"/>
</dbReference>